<organism evidence="2 3">
    <name type="scientific">Petrolisthes manimaculis</name>
    <dbReference type="NCBI Taxonomy" id="1843537"/>
    <lineage>
        <taxon>Eukaryota</taxon>
        <taxon>Metazoa</taxon>
        <taxon>Ecdysozoa</taxon>
        <taxon>Arthropoda</taxon>
        <taxon>Crustacea</taxon>
        <taxon>Multicrustacea</taxon>
        <taxon>Malacostraca</taxon>
        <taxon>Eumalacostraca</taxon>
        <taxon>Eucarida</taxon>
        <taxon>Decapoda</taxon>
        <taxon>Pleocyemata</taxon>
        <taxon>Anomura</taxon>
        <taxon>Galatheoidea</taxon>
        <taxon>Porcellanidae</taxon>
        <taxon>Petrolisthes</taxon>
    </lineage>
</organism>
<reference evidence="2" key="1">
    <citation type="submission" date="2023-11" db="EMBL/GenBank/DDBJ databases">
        <title>Genome assemblies of two species of porcelain crab, Petrolisthes cinctipes and Petrolisthes manimaculis (Anomura: Porcellanidae).</title>
        <authorList>
            <person name="Angst P."/>
        </authorList>
    </citation>
    <scope>NUCLEOTIDE SEQUENCE</scope>
    <source>
        <strain evidence="2">PB745_02</strain>
        <tissue evidence="2">Gill</tissue>
    </source>
</reference>
<evidence type="ECO:0000313" key="2">
    <source>
        <dbReference type="EMBL" id="KAK4312189.1"/>
    </source>
</evidence>
<dbReference type="AlphaFoldDB" id="A0AAE1PPU9"/>
<accession>A0AAE1PPU9</accession>
<evidence type="ECO:0000313" key="3">
    <source>
        <dbReference type="Proteomes" id="UP001292094"/>
    </source>
</evidence>
<feature type="domain" description="Integrase p58-like C-terminal" evidence="1">
    <location>
        <begin position="31"/>
        <end position="64"/>
    </location>
</feature>
<comment type="caution">
    <text evidence="2">The sequence shown here is derived from an EMBL/GenBank/DDBJ whole genome shotgun (WGS) entry which is preliminary data.</text>
</comment>
<proteinExistence type="predicted"/>
<dbReference type="EMBL" id="JAWZYT010001435">
    <property type="protein sequence ID" value="KAK4312189.1"/>
    <property type="molecule type" value="Genomic_DNA"/>
</dbReference>
<sequence>MKQRYDEFQVGEEVLVLLPFQGKPLTARYSGPYVVEKRVGEVDYIVKTPDRRKSHQLCHVNMLKQYHQLLDTVAVVQYVAPVVAGGECENGPACDPDEYSWSINDGAESTMSATFLQTVPRS</sequence>
<gene>
    <name evidence="2" type="ORF">Pmani_016345</name>
</gene>
<evidence type="ECO:0000259" key="1">
    <source>
        <dbReference type="Pfam" id="PF22938"/>
    </source>
</evidence>
<dbReference type="Pfam" id="PF22938">
    <property type="entry name" value="Integrase_p58_C"/>
    <property type="match status" value="1"/>
</dbReference>
<dbReference type="Proteomes" id="UP001292094">
    <property type="component" value="Unassembled WGS sequence"/>
</dbReference>
<keyword evidence="3" id="KW-1185">Reference proteome</keyword>
<name>A0AAE1PPU9_9EUCA</name>
<dbReference type="InterPro" id="IPR054465">
    <property type="entry name" value="Integrase_p58-like_C"/>
</dbReference>
<protein>
    <recommendedName>
        <fullName evidence="1">Integrase p58-like C-terminal domain-containing protein</fullName>
    </recommendedName>
</protein>